<dbReference type="PROSITE" id="PS00028">
    <property type="entry name" value="ZINC_FINGER_C2H2_1"/>
    <property type="match status" value="1"/>
</dbReference>
<sequence>MIKMNAGNYKRSHTKTTVEECTTLDVNRWAREGYLTTGRSFNWEWTWGNGNRSSINVHVESTEAIRLVYRARACGEVKWSDVDYRIYLERTPCRFGGIRSWFLCHECGRRVTKLYCSEHHYVCRHCGDLAYKSQRENRDTRTLRRAQAIRIKLGGSTNMLESFPSKPKGMHWSTYERLWTEARQLEHKFNICLANKFGNNEIPFLKAVL</sequence>
<dbReference type="AlphaFoldDB" id="A0A2X0SGZ2"/>
<name>A0A2X0SGZ2_9PROT</name>
<dbReference type="EMBL" id="LS423452">
    <property type="protein sequence ID" value="SPS06671.1"/>
    <property type="molecule type" value="Genomic_DNA"/>
</dbReference>
<feature type="domain" description="C2H2-type" evidence="1">
    <location>
        <begin position="104"/>
        <end position="125"/>
    </location>
</feature>
<dbReference type="InterPro" id="IPR013087">
    <property type="entry name" value="Znf_C2H2_type"/>
</dbReference>
<evidence type="ECO:0000313" key="2">
    <source>
        <dbReference type="EMBL" id="SPS06671.1"/>
    </source>
</evidence>
<proteinExistence type="predicted"/>
<protein>
    <recommendedName>
        <fullName evidence="1">C2H2-type domain-containing protein</fullName>
    </recommendedName>
</protein>
<gene>
    <name evidence="2" type="ORF">NITFAB_2264</name>
</gene>
<organism evidence="2">
    <name type="scientific">Candidatus Nitrotoga fabula</name>
    <dbReference type="NCBI Taxonomy" id="2182327"/>
    <lineage>
        <taxon>Bacteria</taxon>
        <taxon>Pseudomonadati</taxon>
        <taxon>Pseudomonadota</taxon>
        <taxon>Betaproteobacteria</taxon>
        <taxon>Nitrosomonadales</taxon>
        <taxon>Gallionellaceae</taxon>
        <taxon>Candidatus Nitrotoga</taxon>
    </lineage>
</organism>
<accession>A0A2X0SGZ2</accession>
<reference evidence="2" key="1">
    <citation type="submission" date="2018-05" db="EMBL/GenBank/DDBJ databases">
        <authorList>
            <person name="Lanie J.A."/>
            <person name="Ng W.-L."/>
            <person name="Kazmierczak K.M."/>
            <person name="Andrzejewski T.M."/>
            <person name="Davidsen T.M."/>
            <person name="Wayne K.J."/>
            <person name="Tettelin H."/>
            <person name="Glass J.I."/>
            <person name="Rusch D."/>
            <person name="Podicherti R."/>
            <person name="Tsui H.-C.T."/>
            <person name="Winkler M.E."/>
        </authorList>
    </citation>
    <scope>NUCLEOTIDE SEQUENCE</scope>
    <source>
        <strain evidence="2">KNB</strain>
    </source>
</reference>
<evidence type="ECO:0000259" key="1">
    <source>
        <dbReference type="PROSITE" id="PS00028"/>
    </source>
</evidence>